<dbReference type="WBParaSite" id="Pan_g15857.t1">
    <property type="protein sequence ID" value="Pan_g15857.t1"/>
    <property type="gene ID" value="Pan_g15857"/>
</dbReference>
<feature type="region of interest" description="Disordered" evidence="1">
    <location>
        <begin position="85"/>
        <end position="122"/>
    </location>
</feature>
<sequence>MADLPSNRARPPGRGRNGREPRREPWHPPLRRPRRRYPSSGVFDYDIPFMFDFCYDMALSDMSSVLFFVDAYKWLLINAPDDSLLPRGTRRSHPRRRNTGSQARHRRSRSRSPIGTGPTNADVRAEVRGVIRDAQETISVQQDLLRKHAKLCRQRMNRLQLELDLCHRKPEINHEWINLLHSRMDVLQAEADVPLMRINHLKLTQEQLTGILSTL</sequence>
<dbReference type="Proteomes" id="UP000492821">
    <property type="component" value="Unassembled WGS sequence"/>
</dbReference>
<protein>
    <submittedName>
        <fullName evidence="3">Uncharacterized protein</fullName>
    </submittedName>
</protein>
<feature type="compositionally biased region" description="Basic residues" evidence="1">
    <location>
        <begin position="88"/>
        <end position="110"/>
    </location>
</feature>
<evidence type="ECO:0000313" key="2">
    <source>
        <dbReference type="Proteomes" id="UP000492821"/>
    </source>
</evidence>
<proteinExistence type="predicted"/>
<reference evidence="3" key="2">
    <citation type="submission" date="2020-10" db="UniProtKB">
        <authorList>
            <consortium name="WormBaseParasite"/>
        </authorList>
    </citation>
    <scope>IDENTIFICATION</scope>
</reference>
<organism evidence="2 3">
    <name type="scientific">Panagrellus redivivus</name>
    <name type="common">Microworm</name>
    <dbReference type="NCBI Taxonomy" id="6233"/>
    <lineage>
        <taxon>Eukaryota</taxon>
        <taxon>Metazoa</taxon>
        <taxon>Ecdysozoa</taxon>
        <taxon>Nematoda</taxon>
        <taxon>Chromadorea</taxon>
        <taxon>Rhabditida</taxon>
        <taxon>Tylenchina</taxon>
        <taxon>Panagrolaimomorpha</taxon>
        <taxon>Panagrolaimoidea</taxon>
        <taxon>Panagrolaimidae</taxon>
        <taxon>Panagrellus</taxon>
    </lineage>
</organism>
<dbReference type="AlphaFoldDB" id="A0A7E4V2R4"/>
<keyword evidence="2" id="KW-1185">Reference proteome</keyword>
<name>A0A7E4V2R4_PANRE</name>
<feature type="region of interest" description="Disordered" evidence="1">
    <location>
        <begin position="1"/>
        <end position="33"/>
    </location>
</feature>
<evidence type="ECO:0000313" key="3">
    <source>
        <dbReference type="WBParaSite" id="Pan_g15857.t1"/>
    </source>
</evidence>
<reference evidence="2" key="1">
    <citation type="journal article" date="2013" name="Genetics">
        <title>The draft genome and transcriptome of Panagrellus redivivus are shaped by the harsh demands of a free-living lifestyle.</title>
        <authorList>
            <person name="Srinivasan J."/>
            <person name="Dillman A.R."/>
            <person name="Macchietto M.G."/>
            <person name="Heikkinen L."/>
            <person name="Lakso M."/>
            <person name="Fracchia K.M."/>
            <person name="Antoshechkin I."/>
            <person name="Mortazavi A."/>
            <person name="Wong G."/>
            <person name="Sternberg P.W."/>
        </authorList>
    </citation>
    <scope>NUCLEOTIDE SEQUENCE [LARGE SCALE GENOMIC DNA]</scope>
    <source>
        <strain evidence="2">MT8872</strain>
    </source>
</reference>
<accession>A0A7E4V2R4</accession>
<feature type="compositionally biased region" description="Basic and acidic residues" evidence="1">
    <location>
        <begin position="17"/>
        <end position="26"/>
    </location>
</feature>
<evidence type="ECO:0000256" key="1">
    <source>
        <dbReference type="SAM" id="MobiDB-lite"/>
    </source>
</evidence>